<dbReference type="GO" id="GO:0017061">
    <property type="term" value="F:S-methyl-5-thioadenosine phosphorylase activity"/>
    <property type="evidence" value="ECO:0007669"/>
    <property type="project" value="UniProtKB-EC"/>
</dbReference>
<evidence type="ECO:0000256" key="7">
    <source>
        <dbReference type="ARBA" id="ARBA00047989"/>
    </source>
</evidence>
<dbReference type="NCBIfam" id="TIGR00726">
    <property type="entry name" value="peptidoglycan editing factor PgeF"/>
    <property type="match status" value="1"/>
</dbReference>
<dbReference type="Gene3D" id="3.60.140.10">
    <property type="entry name" value="CNF1/YfiH-like putative cysteine hydrolases"/>
    <property type="match status" value="1"/>
</dbReference>
<dbReference type="EMBL" id="FXWK01000001">
    <property type="protein sequence ID" value="SMQ71822.1"/>
    <property type="molecule type" value="Genomic_DNA"/>
</dbReference>
<dbReference type="PANTHER" id="PTHR30616">
    <property type="entry name" value="UNCHARACTERIZED PROTEIN YFIH"/>
    <property type="match status" value="1"/>
</dbReference>
<organism evidence="11 12">
    <name type="scientific">Devosia lucknowensis</name>
    <dbReference type="NCBI Taxonomy" id="1096929"/>
    <lineage>
        <taxon>Bacteria</taxon>
        <taxon>Pseudomonadati</taxon>
        <taxon>Pseudomonadota</taxon>
        <taxon>Alphaproteobacteria</taxon>
        <taxon>Hyphomicrobiales</taxon>
        <taxon>Devosiaceae</taxon>
        <taxon>Devosia</taxon>
    </lineage>
</organism>
<dbReference type="InterPro" id="IPR011324">
    <property type="entry name" value="Cytotoxic_necrot_fac-like_cat"/>
</dbReference>
<proteinExistence type="inferred from homology"/>
<dbReference type="SUPFAM" id="SSF64438">
    <property type="entry name" value="CNF1/YfiH-like putative cysteine hydrolases"/>
    <property type="match status" value="1"/>
</dbReference>
<dbReference type="Proteomes" id="UP000194474">
    <property type="component" value="Unassembled WGS sequence"/>
</dbReference>
<gene>
    <name evidence="11" type="ORF">SAMN06295905_1962</name>
</gene>
<dbReference type="OrthoDB" id="4279at2"/>
<keyword evidence="3" id="KW-0808">Transferase</keyword>
<name>A0A1Y6FG19_9HYPH</name>
<keyword evidence="12" id="KW-1185">Reference proteome</keyword>
<evidence type="ECO:0000256" key="8">
    <source>
        <dbReference type="ARBA" id="ARBA00048968"/>
    </source>
</evidence>
<keyword evidence="6" id="KW-0862">Zinc</keyword>
<accession>A0A1Y6FG19</accession>
<keyword evidence="5" id="KW-0378">Hydrolase</keyword>
<evidence type="ECO:0000313" key="11">
    <source>
        <dbReference type="EMBL" id="SMQ71822.1"/>
    </source>
</evidence>
<evidence type="ECO:0000256" key="1">
    <source>
        <dbReference type="ARBA" id="ARBA00000553"/>
    </source>
</evidence>
<comment type="catalytic activity">
    <reaction evidence="8">
        <text>adenosine + phosphate = alpha-D-ribose 1-phosphate + adenine</text>
        <dbReference type="Rhea" id="RHEA:27642"/>
        <dbReference type="ChEBI" id="CHEBI:16335"/>
        <dbReference type="ChEBI" id="CHEBI:16708"/>
        <dbReference type="ChEBI" id="CHEBI:43474"/>
        <dbReference type="ChEBI" id="CHEBI:57720"/>
        <dbReference type="EC" id="2.4.2.1"/>
    </reaction>
    <physiologicalReaction direction="left-to-right" evidence="8">
        <dbReference type="Rhea" id="RHEA:27643"/>
    </physiologicalReaction>
</comment>
<protein>
    <recommendedName>
        <fullName evidence="10">Purine nucleoside phosphorylase</fullName>
    </recommendedName>
</protein>
<evidence type="ECO:0000256" key="3">
    <source>
        <dbReference type="ARBA" id="ARBA00022679"/>
    </source>
</evidence>
<evidence type="ECO:0000256" key="4">
    <source>
        <dbReference type="ARBA" id="ARBA00022723"/>
    </source>
</evidence>
<dbReference type="Pfam" id="PF02578">
    <property type="entry name" value="Cu-oxidase_4"/>
    <property type="match status" value="1"/>
</dbReference>
<dbReference type="CDD" id="cd16833">
    <property type="entry name" value="YfiH"/>
    <property type="match status" value="1"/>
</dbReference>
<dbReference type="GO" id="GO:0016787">
    <property type="term" value="F:hydrolase activity"/>
    <property type="evidence" value="ECO:0007669"/>
    <property type="project" value="UniProtKB-KW"/>
</dbReference>
<evidence type="ECO:0000313" key="12">
    <source>
        <dbReference type="Proteomes" id="UP000194474"/>
    </source>
</evidence>
<evidence type="ECO:0000256" key="9">
    <source>
        <dbReference type="ARBA" id="ARBA00049893"/>
    </source>
</evidence>
<dbReference type="PANTHER" id="PTHR30616:SF2">
    <property type="entry name" value="PURINE NUCLEOSIDE PHOSPHORYLASE LACC1"/>
    <property type="match status" value="1"/>
</dbReference>
<evidence type="ECO:0000256" key="5">
    <source>
        <dbReference type="ARBA" id="ARBA00022801"/>
    </source>
</evidence>
<keyword evidence="4" id="KW-0479">Metal-binding</keyword>
<dbReference type="InterPro" id="IPR003730">
    <property type="entry name" value="Cu_polyphenol_OxRdtase"/>
</dbReference>
<evidence type="ECO:0000256" key="2">
    <source>
        <dbReference type="ARBA" id="ARBA00007353"/>
    </source>
</evidence>
<dbReference type="RefSeq" id="WP_086470234.1">
    <property type="nucleotide sequence ID" value="NZ_FXWK01000001.1"/>
</dbReference>
<comment type="catalytic activity">
    <reaction evidence="7">
        <text>adenosine + H2O + H(+) = inosine + NH4(+)</text>
        <dbReference type="Rhea" id="RHEA:24408"/>
        <dbReference type="ChEBI" id="CHEBI:15377"/>
        <dbReference type="ChEBI" id="CHEBI:15378"/>
        <dbReference type="ChEBI" id="CHEBI:16335"/>
        <dbReference type="ChEBI" id="CHEBI:17596"/>
        <dbReference type="ChEBI" id="CHEBI:28938"/>
        <dbReference type="EC" id="3.5.4.4"/>
    </reaction>
    <physiologicalReaction direction="left-to-right" evidence="7">
        <dbReference type="Rhea" id="RHEA:24409"/>
    </physiologicalReaction>
</comment>
<comment type="catalytic activity">
    <reaction evidence="1">
        <text>inosine + phosphate = alpha-D-ribose 1-phosphate + hypoxanthine</text>
        <dbReference type="Rhea" id="RHEA:27646"/>
        <dbReference type="ChEBI" id="CHEBI:17368"/>
        <dbReference type="ChEBI" id="CHEBI:17596"/>
        <dbReference type="ChEBI" id="CHEBI:43474"/>
        <dbReference type="ChEBI" id="CHEBI:57720"/>
        <dbReference type="EC" id="2.4.2.1"/>
    </reaction>
    <physiologicalReaction direction="left-to-right" evidence="1">
        <dbReference type="Rhea" id="RHEA:27647"/>
    </physiologicalReaction>
</comment>
<comment type="catalytic activity">
    <reaction evidence="9">
        <text>S-methyl-5'-thioadenosine + phosphate = 5-(methylsulfanyl)-alpha-D-ribose 1-phosphate + adenine</text>
        <dbReference type="Rhea" id="RHEA:11852"/>
        <dbReference type="ChEBI" id="CHEBI:16708"/>
        <dbReference type="ChEBI" id="CHEBI:17509"/>
        <dbReference type="ChEBI" id="CHEBI:43474"/>
        <dbReference type="ChEBI" id="CHEBI:58533"/>
        <dbReference type="EC" id="2.4.2.28"/>
    </reaction>
    <physiologicalReaction direction="left-to-right" evidence="9">
        <dbReference type="Rhea" id="RHEA:11853"/>
    </physiologicalReaction>
</comment>
<reference evidence="12" key="1">
    <citation type="submission" date="2017-04" db="EMBL/GenBank/DDBJ databases">
        <authorList>
            <person name="Varghese N."/>
            <person name="Submissions S."/>
        </authorList>
    </citation>
    <scope>NUCLEOTIDE SEQUENCE [LARGE SCALE GENOMIC DNA]</scope>
</reference>
<dbReference type="InterPro" id="IPR038371">
    <property type="entry name" value="Cu_polyphenol_OxRdtase_sf"/>
</dbReference>
<evidence type="ECO:0000256" key="6">
    <source>
        <dbReference type="ARBA" id="ARBA00022833"/>
    </source>
</evidence>
<sequence>MIPFETAPSLAAQTSIRHGFFGRAGGRSQVDFAGLNVSTSVGDDPETVENNRLLVSGALNVGPLAILRQTHSTRVATIVEPIEPGSIDADALVSATPGLALGILTADCTPILFFDPQAGVIGAAHAGWRGAVDGIIEETVSAMVTLGAHRDAIIAAFGPTIHAANYEVGDSFRRDFLTLHPDGAGHFHTPPEGAPHFDLPGFVAKQLRAAGVATVEQVGACTYAHPDRYFSHRYATHRQTRTGRQISVIGLT</sequence>
<dbReference type="AlphaFoldDB" id="A0A1Y6FG19"/>
<dbReference type="GO" id="GO:0005507">
    <property type="term" value="F:copper ion binding"/>
    <property type="evidence" value="ECO:0007669"/>
    <property type="project" value="TreeGrafter"/>
</dbReference>
<comment type="similarity">
    <text evidence="2 10">Belongs to the purine nucleoside phosphorylase YfiH/LACC1 family.</text>
</comment>
<evidence type="ECO:0000256" key="10">
    <source>
        <dbReference type="RuleBase" id="RU361274"/>
    </source>
</evidence>